<dbReference type="PIRSF" id="PIRSF037984">
    <property type="entry name" value="Met_synth_TM0269_prd"/>
    <property type="match status" value="1"/>
</dbReference>
<organism evidence="2 3">
    <name type="scientific">Enterocloster lavalensis</name>
    <dbReference type="NCBI Taxonomy" id="460384"/>
    <lineage>
        <taxon>Bacteria</taxon>
        <taxon>Bacillati</taxon>
        <taxon>Bacillota</taxon>
        <taxon>Clostridia</taxon>
        <taxon>Lachnospirales</taxon>
        <taxon>Lachnospiraceae</taxon>
        <taxon>Enterocloster</taxon>
    </lineage>
</organism>
<dbReference type="InterPro" id="IPR017342">
    <property type="entry name" value="S-AdoMet-dep_Met_synth_prd"/>
</dbReference>
<dbReference type="GeneID" id="93279853"/>
<accession>A0A1I0G2A2</accession>
<dbReference type="STRING" id="460384.SAMN05216313_11043"/>
<feature type="domain" description="AdoMet activation" evidence="1">
    <location>
        <begin position="82"/>
        <end position="195"/>
    </location>
</feature>
<dbReference type="SUPFAM" id="SSF56507">
    <property type="entry name" value="Methionine synthase activation domain-like"/>
    <property type="match status" value="1"/>
</dbReference>
<dbReference type="Proteomes" id="UP000198508">
    <property type="component" value="Unassembled WGS sequence"/>
</dbReference>
<evidence type="ECO:0000313" key="3">
    <source>
        <dbReference type="Proteomes" id="UP000198508"/>
    </source>
</evidence>
<proteinExistence type="predicted"/>
<protein>
    <submittedName>
        <fullName evidence="2">Vitamin B12 dependent methionine synthase, activation domain</fullName>
    </submittedName>
</protein>
<evidence type="ECO:0000259" key="1">
    <source>
        <dbReference type="Pfam" id="PF02965"/>
    </source>
</evidence>
<dbReference type="AlphaFoldDB" id="A0A1I0G2A2"/>
<dbReference type="GO" id="GO:0008705">
    <property type="term" value="F:methionine synthase activity"/>
    <property type="evidence" value="ECO:0007669"/>
    <property type="project" value="InterPro"/>
</dbReference>
<dbReference type="InterPro" id="IPR037010">
    <property type="entry name" value="VitB12-dep_Met_synth_activ_sf"/>
</dbReference>
<evidence type="ECO:0000313" key="2">
    <source>
        <dbReference type="EMBL" id="SET63998.1"/>
    </source>
</evidence>
<reference evidence="3" key="1">
    <citation type="submission" date="2016-10" db="EMBL/GenBank/DDBJ databases">
        <authorList>
            <person name="Varghese N."/>
            <person name="Submissions S."/>
        </authorList>
    </citation>
    <scope>NUCLEOTIDE SEQUENCE [LARGE SCALE GENOMIC DNA]</scope>
    <source>
        <strain evidence="3">NLAE-zl-G277</strain>
    </source>
</reference>
<sequence length="215" mass="23311">MDQTEVSRGEVLRYMGCKGAQSEAVMALVEDCLAQLGQACEPRHLTAVFPLSLSADGGIDGGCFRTHSRNLSRNLADCHKIIVFAATLGTGADHLIHKYSRLEMSRAVVMQAAAAAMIEEYCDQVCSGLKAEYEARGEYLRPRFSPGYGDFPLECQPALLGALEAGKRIGIKLTDSLLMMPSKSVTAVMGISKKPHRCDVRGCEACGKTDCAYRR</sequence>
<dbReference type="RefSeq" id="WP_092363426.1">
    <property type="nucleotide sequence ID" value="NZ_DAINWJ010000103.1"/>
</dbReference>
<dbReference type="Gene3D" id="3.40.109.40">
    <property type="match status" value="1"/>
</dbReference>
<keyword evidence="3" id="KW-1185">Reference proteome</keyword>
<name>A0A1I0G2A2_9FIRM</name>
<dbReference type="EMBL" id="FOIM01000010">
    <property type="protein sequence ID" value="SET63998.1"/>
    <property type="molecule type" value="Genomic_DNA"/>
</dbReference>
<dbReference type="InterPro" id="IPR004223">
    <property type="entry name" value="VitB12-dep_Met_synth_activ_dom"/>
</dbReference>
<gene>
    <name evidence="2" type="ORF">SAMN05216313_11043</name>
</gene>
<dbReference type="Pfam" id="PF02965">
    <property type="entry name" value="Met_synt_B12"/>
    <property type="match status" value="1"/>
</dbReference>